<dbReference type="Proteomes" id="UP000018296">
    <property type="component" value="Unassembled WGS sequence"/>
</dbReference>
<dbReference type="AlphaFoldDB" id="V6J1D3"/>
<protein>
    <submittedName>
        <fullName evidence="1">Uncharacterized protein</fullName>
    </submittedName>
</protein>
<keyword evidence="2" id="KW-1185">Reference proteome</keyword>
<dbReference type="EMBL" id="AWTC01000001">
    <property type="protein sequence ID" value="EST13693.1"/>
    <property type="molecule type" value="Genomic_DNA"/>
</dbReference>
<sequence length="31" mass="3593">MKYLSDDTDLEVLKEVSCDYAFEKLSDIHQG</sequence>
<dbReference type="STRING" id="1395513.P343_01550"/>
<name>V6J1D3_9BACL</name>
<evidence type="ECO:0000313" key="1">
    <source>
        <dbReference type="EMBL" id="EST13693.1"/>
    </source>
</evidence>
<proteinExistence type="predicted"/>
<accession>V6J1D3</accession>
<organism evidence="1 2">
    <name type="scientific">Sporolactobacillus laevolacticus DSM 442</name>
    <dbReference type="NCBI Taxonomy" id="1395513"/>
    <lineage>
        <taxon>Bacteria</taxon>
        <taxon>Bacillati</taxon>
        <taxon>Bacillota</taxon>
        <taxon>Bacilli</taxon>
        <taxon>Bacillales</taxon>
        <taxon>Sporolactobacillaceae</taxon>
        <taxon>Sporolactobacillus</taxon>
    </lineage>
</organism>
<gene>
    <name evidence="1" type="ORF">P343_01550</name>
</gene>
<evidence type="ECO:0000313" key="2">
    <source>
        <dbReference type="Proteomes" id="UP000018296"/>
    </source>
</evidence>
<comment type="caution">
    <text evidence="1">The sequence shown here is derived from an EMBL/GenBank/DDBJ whole genome shotgun (WGS) entry which is preliminary data.</text>
</comment>
<reference evidence="1 2" key="1">
    <citation type="journal article" date="2013" name="Genome Announc.">
        <title>Genome Sequence of Sporolactobacillus laevolacticus DSM442, an Efficient Polymer-Grade D-Lactate Producer from Agricultural Waste Cottonseed as a Nitrogen Source.</title>
        <authorList>
            <person name="Wang H."/>
            <person name="Wang L."/>
            <person name="Ju J."/>
            <person name="Yu B."/>
            <person name="Ma Y."/>
        </authorList>
    </citation>
    <scope>NUCLEOTIDE SEQUENCE [LARGE SCALE GENOMIC DNA]</scope>
    <source>
        <strain evidence="1 2">DSM 442</strain>
    </source>
</reference>